<comment type="caution">
    <text evidence="1">The sequence shown here is derived from an EMBL/GenBank/DDBJ whole genome shotgun (WGS) entry which is preliminary data.</text>
</comment>
<dbReference type="EMBL" id="MPUH01000389">
    <property type="protein sequence ID" value="OMJ81210.1"/>
    <property type="molecule type" value="Genomic_DNA"/>
</dbReference>
<gene>
    <name evidence="1" type="ORF">SteCoe_18387</name>
</gene>
<organism evidence="1 2">
    <name type="scientific">Stentor coeruleus</name>
    <dbReference type="NCBI Taxonomy" id="5963"/>
    <lineage>
        <taxon>Eukaryota</taxon>
        <taxon>Sar</taxon>
        <taxon>Alveolata</taxon>
        <taxon>Ciliophora</taxon>
        <taxon>Postciliodesmatophora</taxon>
        <taxon>Heterotrichea</taxon>
        <taxon>Heterotrichida</taxon>
        <taxon>Stentoridae</taxon>
        <taxon>Stentor</taxon>
    </lineage>
</organism>
<protein>
    <submittedName>
        <fullName evidence="1">Uncharacterized protein</fullName>
    </submittedName>
</protein>
<proteinExistence type="predicted"/>
<name>A0A1R2BWQ9_9CILI</name>
<dbReference type="OrthoDB" id="297954at2759"/>
<evidence type="ECO:0000313" key="2">
    <source>
        <dbReference type="Proteomes" id="UP000187209"/>
    </source>
</evidence>
<dbReference type="Proteomes" id="UP000187209">
    <property type="component" value="Unassembled WGS sequence"/>
</dbReference>
<accession>A0A1R2BWQ9</accession>
<dbReference type="AlphaFoldDB" id="A0A1R2BWQ9"/>
<keyword evidence="2" id="KW-1185">Reference proteome</keyword>
<sequence>MQSLHPTDPVNLFRKQFGNLAQCMKNRHVSKVFYMDSMIIKVHPDDMLGQAIGDGILSNEDFSRISAKRLELDTLQEEALKRAGFK</sequence>
<reference evidence="1 2" key="1">
    <citation type="submission" date="2016-11" db="EMBL/GenBank/DDBJ databases">
        <title>The macronuclear genome of Stentor coeruleus: a giant cell with tiny introns.</title>
        <authorList>
            <person name="Slabodnick M."/>
            <person name="Ruby J.G."/>
            <person name="Reiff S.B."/>
            <person name="Swart E.C."/>
            <person name="Gosai S."/>
            <person name="Prabakaran S."/>
            <person name="Witkowska E."/>
            <person name="Larue G.E."/>
            <person name="Fisher S."/>
            <person name="Freeman R.M."/>
            <person name="Gunawardena J."/>
            <person name="Chu W."/>
            <person name="Stover N.A."/>
            <person name="Gregory B.D."/>
            <person name="Nowacki M."/>
            <person name="Derisi J."/>
            <person name="Roy S.W."/>
            <person name="Marshall W.F."/>
            <person name="Sood P."/>
        </authorList>
    </citation>
    <scope>NUCLEOTIDE SEQUENCE [LARGE SCALE GENOMIC DNA]</scope>
    <source>
        <strain evidence="1">WM001</strain>
    </source>
</reference>
<evidence type="ECO:0000313" key="1">
    <source>
        <dbReference type="EMBL" id="OMJ81210.1"/>
    </source>
</evidence>